<reference evidence="1 2" key="1">
    <citation type="journal article" date="2014" name="Environ. Microbiol.">
        <title>Comparative genomics of the marine bacterial genus Glaciecola reveals the high degree of genomic diversity and genomic characteristic for cold adaptation.</title>
        <authorList>
            <person name="Qin Q.L."/>
            <person name="Xie B.B."/>
            <person name="Yu Y."/>
            <person name="Shu Y.L."/>
            <person name="Rong J.C."/>
            <person name="Zhang Y.J."/>
            <person name="Zhao D.L."/>
            <person name="Chen X.L."/>
            <person name="Zhang X.Y."/>
            <person name="Chen B."/>
            <person name="Zhou B.C."/>
            <person name="Zhang Y.Z."/>
        </authorList>
    </citation>
    <scope>NUCLEOTIDE SEQUENCE [LARGE SCALE GENOMIC DNA]</scope>
    <source>
        <strain evidence="1 2">NO2</strain>
    </source>
</reference>
<dbReference type="Proteomes" id="UP000008372">
    <property type="component" value="Unassembled WGS sequence"/>
</dbReference>
<proteinExistence type="predicted"/>
<sequence length="45" mass="5053">MSTEKYSLPLTIPDNSKILDVFRISAKACLRNRKNLTCTTSYGVC</sequence>
<organism evidence="1 2">
    <name type="scientific">Paraglaciecola agarilytica NO2</name>
    <dbReference type="NCBI Taxonomy" id="1125747"/>
    <lineage>
        <taxon>Bacteria</taxon>
        <taxon>Pseudomonadati</taxon>
        <taxon>Pseudomonadota</taxon>
        <taxon>Gammaproteobacteria</taxon>
        <taxon>Alteromonadales</taxon>
        <taxon>Alteromonadaceae</taxon>
        <taxon>Paraglaciecola</taxon>
    </lineage>
</organism>
<comment type="caution">
    <text evidence="1">The sequence shown here is derived from an EMBL/GenBank/DDBJ whole genome shotgun (WGS) entry which is preliminary data.</text>
</comment>
<name>A0ABQ0IAB5_9ALTE</name>
<accession>A0ABQ0IAB5</accession>
<evidence type="ECO:0000313" key="1">
    <source>
        <dbReference type="EMBL" id="GAC05999.1"/>
    </source>
</evidence>
<protein>
    <submittedName>
        <fullName evidence="1">Uncharacterized protein</fullName>
    </submittedName>
</protein>
<keyword evidence="2" id="KW-1185">Reference proteome</keyword>
<evidence type="ECO:0000313" key="2">
    <source>
        <dbReference type="Proteomes" id="UP000008372"/>
    </source>
</evidence>
<dbReference type="EMBL" id="BAEK01000051">
    <property type="protein sequence ID" value="GAC05999.1"/>
    <property type="molecule type" value="Genomic_DNA"/>
</dbReference>
<gene>
    <name evidence="1" type="ORF">GAGA_3165</name>
</gene>